<dbReference type="GO" id="GO:0003735">
    <property type="term" value="F:structural constituent of ribosome"/>
    <property type="evidence" value="ECO:0007669"/>
    <property type="project" value="InterPro"/>
</dbReference>
<evidence type="ECO:0000313" key="5">
    <source>
        <dbReference type="EMBL" id="QOS04570.1"/>
    </source>
</evidence>
<keyword evidence="5" id="KW-0150">Chloroplast</keyword>
<dbReference type="GO" id="GO:0006412">
    <property type="term" value="P:translation"/>
    <property type="evidence" value="ECO:0007669"/>
    <property type="project" value="UniProtKB-UniRule"/>
</dbReference>
<reference evidence="5" key="1">
    <citation type="submission" date="2020-02" db="EMBL/GenBank/DDBJ databases">
        <authorList>
            <person name="Hughey J.R."/>
        </authorList>
    </citation>
    <scope>NUCLEOTIDE SEQUENCE</scope>
</reference>
<dbReference type="SUPFAM" id="SSF46561">
    <property type="entry name" value="Ribosomal protein L29 (L29p)"/>
    <property type="match status" value="1"/>
</dbReference>
<dbReference type="EMBL" id="MT032182">
    <property type="protein sequence ID" value="QOS04570.1"/>
    <property type="molecule type" value="Genomic_DNA"/>
</dbReference>
<keyword evidence="5" id="KW-0934">Plastid</keyword>
<dbReference type="InterPro" id="IPR036049">
    <property type="entry name" value="Ribosomal_uL29_sf"/>
</dbReference>
<comment type="similarity">
    <text evidence="1 4">Belongs to the universal ribosomal protein uL29 family.</text>
</comment>
<evidence type="ECO:0000256" key="2">
    <source>
        <dbReference type="ARBA" id="ARBA00022980"/>
    </source>
</evidence>
<dbReference type="GO" id="GO:1990904">
    <property type="term" value="C:ribonucleoprotein complex"/>
    <property type="evidence" value="ECO:0007669"/>
    <property type="project" value="UniProtKB-KW"/>
</dbReference>
<geneLocation type="chloroplast" evidence="5"/>
<dbReference type="Pfam" id="PF00831">
    <property type="entry name" value="Ribosomal_L29"/>
    <property type="match status" value="1"/>
</dbReference>
<dbReference type="Gene3D" id="1.10.287.310">
    <property type="match status" value="1"/>
</dbReference>
<dbReference type="AlphaFoldDB" id="A0A7M1VJV5"/>
<sequence>MAFTKINSMQNLTTQKIEDRIIEIKKDLLQLKIKKATRQSFKSHIFKHKKHELAQLLTIETKKNNI</sequence>
<evidence type="ECO:0000256" key="1">
    <source>
        <dbReference type="ARBA" id="ARBA00009254"/>
    </source>
</evidence>
<evidence type="ECO:0000256" key="4">
    <source>
        <dbReference type="HAMAP-Rule" id="MF_00374"/>
    </source>
</evidence>
<dbReference type="GO" id="GO:0005840">
    <property type="term" value="C:ribosome"/>
    <property type="evidence" value="ECO:0007669"/>
    <property type="project" value="UniProtKB-KW"/>
</dbReference>
<reference evidence="5" key="2">
    <citation type="submission" date="2021-04" db="EMBL/GenBank/DDBJ databases">
        <title>Sarcopeltis skottsbergii and Sarcopeltis antarctica (Gigartinaceae, Rhodophyta), a new genus and new species from Antarctica.</title>
        <authorList>
            <person name="Leister G."/>
            <person name="Gabrielson P."/>
            <person name="Hommersand M."/>
        </authorList>
    </citation>
    <scope>NUCLEOTIDE SEQUENCE</scope>
</reference>
<organism evidence="5">
    <name type="scientific">Sarcopeltis skottsbergii</name>
    <name type="common">Red alga</name>
    <name type="synonym">Gigartina skottsbergii</name>
    <dbReference type="NCBI Taxonomy" id="2765380"/>
    <lineage>
        <taxon>Eukaryota</taxon>
        <taxon>Rhodophyta</taxon>
        <taxon>Florideophyceae</taxon>
        <taxon>Rhodymeniophycidae</taxon>
        <taxon>Gigartinales</taxon>
        <taxon>Gigartinaceae</taxon>
        <taxon>Sarcopeltis</taxon>
    </lineage>
</organism>
<dbReference type="HAMAP" id="MF_00374">
    <property type="entry name" value="Ribosomal_uL29"/>
    <property type="match status" value="1"/>
</dbReference>
<accession>A0A7M1VJV5</accession>
<protein>
    <recommendedName>
        <fullName evidence="4">Large ribosomal subunit protein uL29c</fullName>
    </recommendedName>
</protein>
<keyword evidence="3 4" id="KW-0687">Ribonucleoprotein</keyword>
<proteinExistence type="inferred from homology"/>
<dbReference type="GO" id="GO:0009507">
    <property type="term" value="C:chloroplast"/>
    <property type="evidence" value="ECO:0007669"/>
    <property type="project" value="UniProtKB-SubCell"/>
</dbReference>
<evidence type="ECO:0000256" key="3">
    <source>
        <dbReference type="ARBA" id="ARBA00023274"/>
    </source>
</evidence>
<dbReference type="NCBIfam" id="TIGR00012">
    <property type="entry name" value="L29"/>
    <property type="match status" value="1"/>
</dbReference>
<name>A0A7M1VJV5_SARSK</name>
<comment type="subcellular location">
    <subcellularLocation>
        <location evidence="4">Plastid</location>
        <location evidence="4">Chloroplast</location>
    </subcellularLocation>
</comment>
<gene>
    <name evidence="4 5" type="primary">rpl29</name>
</gene>
<keyword evidence="2 4" id="KW-0689">Ribosomal protein</keyword>
<dbReference type="InterPro" id="IPR001854">
    <property type="entry name" value="Ribosomal_uL29"/>
</dbReference>